<dbReference type="InterPro" id="IPR046466">
    <property type="entry name" value="Borealin_C"/>
</dbReference>
<keyword evidence="6" id="KW-0498">Mitosis</keyword>
<evidence type="ECO:0000256" key="8">
    <source>
        <dbReference type="ARBA" id="ARBA00023306"/>
    </source>
</evidence>
<accession>A0A7S3LGU9</accession>
<evidence type="ECO:0000256" key="10">
    <source>
        <dbReference type="SAM" id="MobiDB-lite"/>
    </source>
</evidence>
<dbReference type="AlphaFoldDB" id="A0A7S3LGU9"/>
<evidence type="ECO:0000259" key="12">
    <source>
        <dbReference type="Pfam" id="PF10512"/>
    </source>
</evidence>
<dbReference type="GO" id="GO:0000775">
    <property type="term" value="C:chromosome, centromeric region"/>
    <property type="evidence" value="ECO:0007669"/>
    <property type="project" value="UniProtKB-SubCell"/>
</dbReference>
<dbReference type="InterPro" id="IPR018851">
    <property type="entry name" value="Borealin_N"/>
</dbReference>
<evidence type="ECO:0000256" key="6">
    <source>
        <dbReference type="ARBA" id="ARBA00022776"/>
    </source>
</evidence>
<feature type="domain" description="Borealin N-terminal" evidence="11">
    <location>
        <begin position="34"/>
        <end position="88"/>
    </location>
</feature>
<evidence type="ECO:0000256" key="4">
    <source>
        <dbReference type="ARBA" id="ARBA00022454"/>
    </source>
</evidence>
<dbReference type="EMBL" id="HBIN01000830">
    <property type="protein sequence ID" value="CAE0430084.1"/>
    <property type="molecule type" value="Transcribed_RNA"/>
</dbReference>
<protein>
    <recommendedName>
        <fullName evidence="14">Borealin N-terminal domain-containing protein</fullName>
    </recommendedName>
</protein>
<evidence type="ECO:0000256" key="7">
    <source>
        <dbReference type="ARBA" id="ARBA00023242"/>
    </source>
</evidence>
<proteinExistence type="inferred from homology"/>
<feature type="compositionally biased region" description="Polar residues" evidence="10">
    <location>
        <begin position="150"/>
        <end position="160"/>
    </location>
</feature>
<evidence type="ECO:0000256" key="3">
    <source>
        <dbReference type="ARBA" id="ARBA00009914"/>
    </source>
</evidence>
<keyword evidence="7" id="KW-0539">Nucleus</keyword>
<evidence type="ECO:0000256" key="9">
    <source>
        <dbReference type="ARBA" id="ARBA00023328"/>
    </source>
</evidence>
<dbReference type="Gene3D" id="6.10.250.1900">
    <property type="match status" value="1"/>
</dbReference>
<sequence length="280" mass="30520">MYANMPVLRTNKKKAGTAPLALKKKKSALDELNIENFLEDLSVEIQSKCETIKWKADAMCDMIKNAYANEIFKLPKNIRAMNVGEFESKFGGDISLVVEHDRKKVCESLNVPEEVGTIARSTRTRTRMQTRLATQQGTIRRGTRVPRGGRNQNGVLQTPHLNPLLPKTPAVGNMVRQPRRGESIMSINGSPLGAVNSPLIRKGQIRATLNIGQAKPSKLAGDSEALNSTIAVALAGGKNINLNDPNAANTLTDEDKTEAMKQLAALQAQVGTLMQRIKGV</sequence>
<evidence type="ECO:0000256" key="2">
    <source>
        <dbReference type="ARBA" id="ARBA00004584"/>
    </source>
</evidence>
<gene>
    <name evidence="13" type="ORF">ASTO00021_LOCUS404</name>
</gene>
<dbReference type="InterPro" id="IPR018867">
    <property type="entry name" value="Cell_div_borealin"/>
</dbReference>
<evidence type="ECO:0000259" key="11">
    <source>
        <dbReference type="Pfam" id="PF10444"/>
    </source>
</evidence>
<dbReference type="Pfam" id="PF10512">
    <property type="entry name" value="Borealin"/>
    <property type="match status" value="1"/>
</dbReference>
<dbReference type="Pfam" id="PF10444">
    <property type="entry name" value="Nbl1_Borealin_N"/>
    <property type="match status" value="1"/>
</dbReference>
<comment type="similarity">
    <text evidence="3">Belongs to the borealin family.</text>
</comment>
<name>A0A7S3LGU9_9STRA</name>
<dbReference type="PANTHER" id="PTHR16040">
    <property type="entry name" value="AUSTRALIN, ISOFORM A-RELATED"/>
    <property type="match status" value="1"/>
</dbReference>
<organism evidence="13">
    <name type="scientific">Aplanochytrium stocchinoi</name>
    <dbReference type="NCBI Taxonomy" id="215587"/>
    <lineage>
        <taxon>Eukaryota</taxon>
        <taxon>Sar</taxon>
        <taxon>Stramenopiles</taxon>
        <taxon>Bigyra</taxon>
        <taxon>Labyrinthulomycetes</taxon>
        <taxon>Thraustochytrida</taxon>
        <taxon>Thraustochytriidae</taxon>
        <taxon>Aplanochytrium</taxon>
    </lineage>
</organism>
<keyword evidence="9" id="KW-0137">Centromere</keyword>
<keyword evidence="4" id="KW-0158">Chromosome</keyword>
<evidence type="ECO:0008006" key="14">
    <source>
        <dbReference type="Google" id="ProtNLM"/>
    </source>
</evidence>
<evidence type="ECO:0000256" key="1">
    <source>
        <dbReference type="ARBA" id="ARBA00004123"/>
    </source>
</evidence>
<feature type="domain" description="Borealin C-terminal" evidence="12">
    <location>
        <begin position="149"/>
        <end position="194"/>
    </location>
</feature>
<reference evidence="13" key="1">
    <citation type="submission" date="2021-01" db="EMBL/GenBank/DDBJ databases">
        <authorList>
            <person name="Corre E."/>
            <person name="Pelletier E."/>
            <person name="Niang G."/>
            <person name="Scheremetjew M."/>
            <person name="Finn R."/>
            <person name="Kale V."/>
            <person name="Holt S."/>
            <person name="Cochrane G."/>
            <person name="Meng A."/>
            <person name="Brown T."/>
            <person name="Cohen L."/>
        </authorList>
    </citation>
    <scope>NUCLEOTIDE SEQUENCE</scope>
    <source>
        <strain evidence="13">GSBS06</strain>
    </source>
</reference>
<evidence type="ECO:0000256" key="5">
    <source>
        <dbReference type="ARBA" id="ARBA00022618"/>
    </source>
</evidence>
<keyword evidence="8" id="KW-0131">Cell cycle</keyword>
<evidence type="ECO:0000313" key="13">
    <source>
        <dbReference type="EMBL" id="CAE0430084.1"/>
    </source>
</evidence>
<feature type="region of interest" description="Disordered" evidence="10">
    <location>
        <begin position="133"/>
        <end position="172"/>
    </location>
</feature>
<comment type="subcellular location">
    <subcellularLocation>
        <location evidence="2">Chromosome</location>
        <location evidence="2">Centromere</location>
    </subcellularLocation>
    <subcellularLocation>
        <location evidence="1">Nucleus</location>
    </subcellularLocation>
</comment>
<dbReference type="GO" id="GO:0005634">
    <property type="term" value="C:nucleus"/>
    <property type="evidence" value="ECO:0007669"/>
    <property type="project" value="UniProtKB-SubCell"/>
</dbReference>
<dbReference type="GO" id="GO:0051301">
    <property type="term" value="P:cell division"/>
    <property type="evidence" value="ECO:0007669"/>
    <property type="project" value="UniProtKB-KW"/>
</dbReference>
<keyword evidence="5" id="KW-0132">Cell division</keyword>
<dbReference type="PANTHER" id="PTHR16040:SF7">
    <property type="entry name" value="AUSTRALIN, ISOFORM A-RELATED"/>
    <property type="match status" value="1"/>
</dbReference>